<reference evidence="3 4" key="1">
    <citation type="submission" date="2018-06" db="EMBL/GenBank/DDBJ databases">
        <title>Phytoactinopolyspora halophila sp. nov., a novel halophilic actinomycete isolated from a saline soil in China.</title>
        <authorList>
            <person name="Tang S.-K."/>
        </authorList>
    </citation>
    <scope>NUCLEOTIDE SEQUENCE [LARGE SCALE GENOMIC DNA]</scope>
    <source>
        <strain evidence="3 4">YIM 96934</strain>
    </source>
</reference>
<dbReference type="RefSeq" id="WP_112258952.1">
    <property type="nucleotide sequence ID" value="NZ_QMIG01000015.1"/>
</dbReference>
<feature type="transmembrane region" description="Helical" evidence="2">
    <location>
        <begin position="141"/>
        <end position="163"/>
    </location>
</feature>
<dbReference type="AlphaFoldDB" id="A0A329QJU9"/>
<evidence type="ECO:0000256" key="1">
    <source>
        <dbReference type="SAM" id="MobiDB-lite"/>
    </source>
</evidence>
<proteinExistence type="predicted"/>
<comment type="caution">
    <text evidence="3">The sequence shown here is derived from an EMBL/GenBank/DDBJ whole genome shotgun (WGS) entry which is preliminary data.</text>
</comment>
<sequence>MYAEEIRTARSRPPTNRLRPHTRKTILVIHVIASVALLGEVWTLVALNLYSTLAADNELARAAYQLMDVLVFAGGIPLSMTALVTGVALALGSHWGLVRHYWVFAKLLLLIAVICLGMFLFQPGVMAQAIEQGSESDTQQWRQVLVVTAQLIMLVTATTLSVFKPKGRIGWRSQRAARSPGEVSHVPRRTRDVARERTHSPE</sequence>
<feature type="transmembrane region" description="Helical" evidence="2">
    <location>
        <begin position="26"/>
        <end position="50"/>
    </location>
</feature>
<feature type="region of interest" description="Disordered" evidence="1">
    <location>
        <begin position="173"/>
        <end position="202"/>
    </location>
</feature>
<dbReference type="Proteomes" id="UP000250462">
    <property type="component" value="Unassembled WGS sequence"/>
</dbReference>
<name>A0A329QJU9_9ACTN</name>
<protein>
    <recommendedName>
        <fullName evidence="5">DUF2269 domain-containing protein</fullName>
    </recommendedName>
</protein>
<feature type="transmembrane region" description="Helical" evidence="2">
    <location>
        <begin position="103"/>
        <end position="121"/>
    </location>
</feature>
<keyword evidence="2" id="KW-1133">Transmembrane helix</keyword>
<feature type="compositionally biased region" description="Basic and acidic residues" evidence="1">
    <location>
        <begin position="189"/>
        <end position="202"/>
    </location>
</feature>
<evidence type="ECO:0008006" key="5">
    <source>
        <dbReference type="Google" id="ProtNLM"/>
    </source>
</evidence>
<keyword evidence="2" id="KW-0812">Transmembrane</keyword>
<dbReference type="OrthoDB" id="8082651at2"/>
<keyword evidence="2" id="KW-0472">Membrane</keyword>
<gene>
    <name evidence="3" type="ORF">DPM12_13930</name>
</gene>
<evidence type="ECO:0000256" key="2">
    <source>
        <dbReference type="SAM" id="Phobius"/>
    </source>
</evidence>
<evidence type="ECO:0000313" key="4">
    <source>
        <dbReference type="Proteomes" id="UP000250462"/>
    </source>
</evidence>
<keyword evidence="4" id="KW-1185">Reference proteome</keyword>
<dbReference type="EMBL" id="QMIG01000015">
    <property type="protein sequence ID" value="RAW12496.1"/>
    <property type="molecule type" value="Genomic_DNA"/>
</dbReference>
<feature type="transmembrane region" description="Helical" evidence="2">
    <location>
        <begin position="70"/>
        <end position="91"/>
    </location>
</feature>
<organism evidence="3 4">
    <name type="scientific">Phytoactinopolyspora halophila</name>
    <dbReference type="NCBI Taxonomy" id="1981511"/>
    <lineage>
        <taxon>Bacteria</taxon>
        <taxon>Bacillati</taxon>
        <taxon>Actinomycetota</taxon>
        <taxon>Actinomycetes</taxon>
        <taxon>Jiangellales</taxon>
        <taxon>Jiangellaceae</taxon>
        <taxon>Phytoactinopolyspora</taxon>
    </lineage>
</organism>
<accession>A0A329QJU9</accession>
<evidence type="ECO:0000313" key="3">
    <source>
        <dbReference type="EMBL" id="RAW12496.1"/>
    </source>
</evidence>